<evidence type="ECO:0000313" key="1">
    <source>
        <dbReference type="EMBL" id="MFJ1470114.1"/>
    </source>
</evidence>
<protein>
    <submittedName>
        <fullName evidence="1">DUF6012 family protein</fullName>
    </submittedName>
</protein>
<proteinExistence type="predicted"/>
<comment type="caution">
    <text evidence="1">The sequence shown here is derived from an EMBL/GenBank/DDBJ whole genome shotgun (WGS) entry which is preliminary data.</text>
</comment>
<reference evidence="1" key="1">
    <citation type="submission" date="2024-11" db="EMBL/GenBank/DDBJ databases">
        <title>Description of Massilia orientalis sp. nov., isolated from rhizosphere soil of Ageratina adenophora.</title>
        <authorList>
            <person name="Wang Y."/>
        </authorList>
    </citation>
    <scope>NUCLEOTIDE SEQUENCE</scope>
    <source>
        <strain evidence="1">YIM B02787</strain>
    </source>
</reference>
<dbReference type="Proteomes" id="UP001168096">
    <property type="component" value="Unassembled WGS sequence"/>
</dbReference>
<gene>
    <name evidence="1" type="ORF">QPK29_020580</name>
</gene>
<dbReference type="EMBL" id="JASNRB020000013">
    <property type="protein sequence ID" value="MFJ1470114.1"/>
    <property type="molecule type" value="Genomic_DNA"/>
</dbReference>
<sequence>MLIHITPRFYTGNYAIPLQLVDVTVEPLGLVLRDGVDLVMRQPFPNKRIYVASRKAGRKAMNGLLIDTGTARVKEFEVITRWAVFADDVVTHRVKHVVLDDEFDAVSTEMALWHAMCESLGGWESRMPALPANASPASHMPRMAIMPEDRDQRTGDVVDKLNGAGMLTERLEVFTMPTIQPERLQNRRMDHRLPQLQDAFMIPRDQAGQRAAA</sequence>
<name>A0ACC7MFP8_9BURK</name>
<organism evidence="1 2">
    <name type="scientific">Massilia orientalis</name>
    <dbReference type="NCBI Taxonomy" id="3050128"/>
    <lineage>
        <taxon>Bacteria</taxon>
        <taxon>Pseudomonadati</taxon>
        <taxon>Pseudomonadota</taxon>
        <taxon>Betaproteobacteria</taxon>
        <taxon>Burkholderiales</taxon>
        <taxon>Oxalobacteraceae</taxon>
        <taxon>Telluria group</taxon>
        <taxon>Massilia</taxon>
    </lineage>
</organism>
<evidence type="ECO:0000313" key="2">
    <source>
        <dbReference type="Proteomes" id="UP001168096"/>
    </source>
</evidence>
<accession>A0ACC7MFP8</accession>
<keyword evidence="2" id="KW-1185">Reference proteome</keyword>